<sequence>MYHGRIIPSWFDDFKKDWNQLITTPIDDNDHTHYFIDSAYWICSCPAFLNSHFLICKQLKAIAPQVESGNNITKKDETPCPRSGNNSVKIGKNNKVFDPEMHQIYEQNVEAVKCIADHLEQELAANNFNYIIHVINNMDRLFTMLNDIETAQIEEGIIRCGENQLYAHYICNKKFKYIV</sequence>
<evidence type="ECO:0008006" key="3">
    <source>
        <dbReference type="Google" id="ProtNLM"/>
    </source>
</evidence>
<proteinExistence type="predicted"/>
<dbReference type="AlphaFoldDB" id="A0A8H4AQZ4"/>
<evidence type="ECO:0000313" key="1">
    <source>
        <dbReference type="EMBL" id="KAF0524679.1"/>
    </source>
</evidence>
<name>A0A8H4AQZ4_GIGMA</name>
<reference evidence="1 2" key="1">
    <citation type="journal article" date="2019" name="Environ. Microbiol.">
        <title>At the nexus of three kingdoms: the genome of the mycorrhizal fungus Gigaspora margarita provides insights into plant, endobacterial and fungal interactions.</title>
        <authorList>
            <person name="Venice F."/>
            <person name="Ghignone S."/>
            <person name="Salvioli di Fossalunga A."/>
            <person name="Amselem J."/>
            <person name="Novero M."/>
            <person name="Xianan X."/>
            <person name="Sedzielewska Toro K."/>
            <person name="Morin E."/>
            <person name="Lipzen A."/>
            <person name="Grigoriev I.V."/>
            <person name="Henrissat B."/>
            <person name="Martin F.M."/>
            <person name="Bonfante P."/>
        </authorList>
    </citation>
    <scope>NUCLEOTIDE SEQUENCE [LARGE SCALE GENOMIC DNA]</scope>
    <source>
        <strain evidence="1 2">BEG34</strain>
    </source>
</reference>
<accession>A0A8H4AQZ4</accession>
<dbReference type="OrthoDB" id="2401469at2759"/>
<keyword evidence="2" id="KW-1185">Reference proteome</keyword>
<evidence type="ECO:0000313" key="2">
    <source>
        <dbReference type="Proteomes" id="UP000439903"/>
    </source>
</evidence>
<organism evidence="1 2">
    <name type="scientific">Gigaspora margarita</name>
    <dbReference type="NCBI Taxonomy" id="4874"/>
    <lineage>
        <taxon>Eukaryota</taxon>
        <taxon>Fungi</taxon>
        <taxon>Fungi incertae sedis</taxon>
        <taxon>Mucoromycota</taxon>
        <taxon>Glomeromycotina</taxon>
        <taxon>Glomeromycetes</taxon>
        <taxon>Diversisporales</taxon>
        <taxon>Gigasporaceae</taxon>
        <taxon>Gigaspora</taxon>
    </lineage>
</organism>
<protein>
    <recommendedName>
        <fullName evidence="3">SWIM-type domain-containing protein</fullName>
    </recommendedName>
</protein>
<dbReference type="EMBL" id="WTPW01000311">
    <property type="protein sequence ID" value="KAF0524679.1"/>
    <property type="molecule type" value="Genomic_DNA"/>
</dbReference>
<gene>
    <name evidence="1" type="ORF">F8M41_015057</name>
</gene>
<dbReference type="Proteomes" id="UP000439903">
    <property type="component" value="Unassembled WGS sequence"/>
</dbReference>
<comment type="caution">
    <text evidence="1">The sequence shown here is derived from an EMBL/GenBank/DDBJ whole genome shotgun (WGS) entry which is preliminary data.</text>
</comment>